<dbReference type="EMBL" id="BMMZ01000016">
    <property type="protein sequence ID" value="GGL80989.1"/>
    <property type="molecule type" value="Genomic_DNA"/>
</dbReference>
<name>A0A917SGF1_9ACTN</name>
<keyword evidence="4" id="KW-1185">Reference proteome</keyword>
<reference evidence="3" key="2">
    <citation type="submission" date="2020-09" db="EMBL/GenBank/DDBJ databases">
        <authorList>
            <person name="Sun Q."/>
            <person name="Zhou Y."/>
        </authorList>
    </citation>
    <scope>NUCLEOTIDE SEQUENCE</scope>
    <source>
        <strain evidence="3">CGMCC 4.7306</strain>
    </source>
</reference>
<dbReference type="GO" id="GO:0016887">
    <property type="term" value="F:ATP hydrolysis activity"/>
    <property type="evidence" value="ECO:0007669"/>
    <property type="project" value="InterPro"/>
</dbReference>
<feature type="domain" description="ArsA/GET3 Anion-transporting ATPase-like" evidence="2">
    <location>
        <begin position="29"/>
        <end position="187"/>
    </location>
</feature>
<dbReference type="Proteomes" id="UP000613840">
    <property type="component" value="Unassembled WGS sequence"/>
</dbReference>
<dbReference type="InterPro" id="IPR016300">
    <property type="entry name" value="ATPase_ArsA/GET3"/>
</dbReference>
<evidence type="ECO:0000256" key="1">
    <source>
        <dbReference type="SAM" id="MobiDB-lite"/>
    </source>
</evidence>
<dbReference type="PANTHER" id="PTHR10803">
    <property type="entry name" value="ARSENICAL PUMP-DRIVING ATPASE ARSENITE-TRANSLOCATING ATPASE"/>
    <property type="match status" value="1"/>
</dbReference>
<evidence type="ECO:0000259" key="2">
    <source>
        <dbReference type="Pfam" id="PF02374"/>
    </source>
</evidence>
<comment type="caution">
    <text evidence="3">The sequence shown here is derived from an EMBL/GenBank/DDBJ whole genome shotgun (WGS) entry which is preliminary data.</text>
</comment>
<dbReference type="SUPFAM" id="SSF52540">
    <property type="entry name" value="P-loop containing nucleoside triphosphate hydrolases"/>
    <property type="match status" value="1"/>
</dbReference>
<dbReference type="PANTHER" id="PTHR10803:SF31">
    <property type="entry name" value="ATPASE RV3679-RELATED"/>
    <property type="match status" value="1"/>
</dbReference>
<dbReference type="InterPro" id="IPR027417">
    <property type="entry name" value="P-loop_NTPase"/>
</dbReference>
<dbReference type="AlphaFoldDB" id="A0A917SGF1"/>
<dbReference type="Pfam" id="PF02374">
    <property type="entry name" value="ArsA_ATPase"/>
    <property type="match status" value="1"/>
</dbReference>
<feature type="region of interest" description="Disordered" evidence="1">
    <location>
        <begin position="1"/>
        <end position="24"/>
    </location>
</feature>
<reference evidence="3" key="1">
    <citation type="journal article" date="2014" name="Int. J. Syst. Evol. Microbiol.">
        <title>Complete genome sequence of Corynebacterium casei LMG S-19264T (=DSM 44701T), isolated from a smear-ripened cheese.</title>
        <authorList>
            <consortium name="US DOE Joint Genome Institute (JGI-PGF)"/>
            <person name="Walter F."/>
            <person name="Albersmeier A."/>
            <person name="Kalinowski J."/>
            <person name="Ruckert C."/>
        </authorList>
    </citation>
    <scope>NUCLEOTIDE SEQUENCE</scope>
    <source>
        <strain evidence="3">CGMCC 4.7306</strain>
    </source>
</reference>
<dbReference type="Gene3D" id="3.40.50.300">
    <property type="entry name" value="P-loop containing nucleotide triphosphate hydrolases"/>
    <property type="match status" value="1"/>
</dbReference>
<dbReference type="InterPro" id="IPR025723">
    <property type="entry name" value="ArsA/GET3_ATPase-like"/>
</dbReference>
<dbReference type="GO" id="GO:0005524">
    <property type="term" value="F:ATP binding"/>
    <property type="evidence" value="ECO:0007669"/>
    <property type="project" value="InterPro"/>
</dbReference>
<sequence length="340" mass="36528">MPTSNPAGGRRPAWLKPPRPDGPRHTLHIVTGKGGTGKTTVAASLAAALATAGRRVLLCELEGREGISQVFGSRPLKGAGERRLISTPAGGQVFGLSMDPENALMEYLETYYHLGLAGKALDRFGVVDFATSIAPGLQDVLLIGKVYEVTRRMIKNMPNAYDAVVLDAPPTGRIATFLNVHEAVSDLAKVGPIRGQADAIGALLRSEHSIVHLVTLLEDMPITETIEAVADLVPTKIELGWVIANMITPTSLGLDQLRLAVKGRLPLKVPGLSEVDNKILADQFATDAQRLLDEHQRKERLESLRLPILDVDLDPLGIDEAGILAIGARLRDQLAEEIRG</sequence>
<evidence type="ECO:0000313" key="3">
    <source>
        <dbReference type="EMBL" id="GGL80989.1"/>
    </source>
</evidence>
<protein>
    <submittedName>
        <fullName evidence="3">ATPase</fullName>
    </submittedName>
</protein>
<proteinExistence type="predicted"/>
<organism evidence="3 4">
    <name type="scientific">Microlunatus endophyticus</name>
    <dbReference type="NCBI Taxonomy" id="1716077"/>
    <lineage>
        <taxon>Bacteria</taxon>
        <taxon>Bacillati</taxon>
        <taxon>Actinomycetota</taxon>
        <taxon>Actinomycetes</taxon>
        <taxon>Propionibacteriales</taxon>
        <taxon>Propionibacteriaceae</taxon>
        <taxon>Microlunatus</taxon>
    </lineage>
</organism>
<accession>A0A917SGF1</accession>
<gene>
    <name evidence="3" type="ORF">GCM10011575_44170</name>
</gene>
<dbReference type="RefSeq" id="WP_188897928.1">
    <property type="nucleotide sequence ID" value="NZ_BMMZ01000016.1"/>
</dbReference>
<evidence type="ECO:0000313" key="4">
    <source>
        <dbReference type="Proteomes" id="UP000613840"/>
    </source>
</evidence>